<proteinExistence type="predicted"/>
<dbReference type="Proteomes" id="UP000184268">
    <property type="component" value="Unassembled WGS sequence"/>
</dbReference>
<name>A0A1M5XDE3_9GAMM</name>
<protein>
    <submittedName>
        <fullName evidence="1">Uncharacterized protein</fullName>
    </submittedName>
</protein>
<sequence>MEIDHCGLTLLVATALALANWLYGELAQVMAEVQEMLAGVGNR</sequence>
<gene>
    <name evidence="1" type="ORF">SAMN02745129_3454</name>
</gene>
<dbReference type="EMBL" id="FQXG01000005">
    <property type="protein sequence ID" value="SHH97840.1"/>
    <property type="molecule type" value="Genomic_DNA"/>
</dbReference>
<keyword evidence="2" id="KW-1185">Reference proteome</keyword>
<dbReference type="RefSeq" id="WP_268762532.1">
    <property type="nucleotide sequence ID" value="NZ_FQXG01000005.1"/>
</dbReference>
<dbReference type="AlphaFoldDB" id="A0A1M5XDE3"/>
<reference evidence="1 2" key="1">
    <citation type="submission" date="2016-11" db="EMBL/GenBank/DDBJ databases">
        <authorList>
            <person name="Jaros S."/>
            <person name="Januszkiewicz K."/>
            <person name="Wedrychowicz H."/>
        </authorList>
    </citation>
    <scope>NUCLEOTIDE SEQUENCE [LARGE SCALE GENOMIC DNA]</scope>
    <source>
        <strain evidence="1 2">DSM 16917</strain>
    </source>
</reference>
<organism evidence="1 2">
    <name type="scientific">Ferrimonas marina</name>
    <dbReference type="NCBI Taxonomy" id="299255"/>
    <lineage>
        <taxon>Bacteria</taxon>
        <taxon>Pseudomonadati</taxon>
        <taxon>Pseudomonadota</taxon>
        <taxon>Gammaproteobacteria</taxon>
        <taxon>Alteromonadales</taxon>
        <taxon>Ferrimonadaceae</taxon>
        <taxon>Ferrimonas</taxon>
    </lineage>
</organism>
<evidence type="ECO:0000313" key="2">
    <source>
        <dbReference type="Proteomes" id="UP000184268"/>
    </source>
</evidence>
<evidence type="ECO:0000313" key="1">
    <source>
        <dbReference type="EMBL" id="SHH97840.1"/>
    </source>
</evidence>
<accession>A0A1M5XDE3</accession>